<evidence type="ECO:0000256" key="1">
    <source>
        <dbReference type="SAM" id="MobiDB-lite"/>
    </source>
</evidence>
<reference evidence="2 3" key="3">
    <citation type="journal article" date="2013" name="Rice">
        <title>Improvement of the Oryza sativa Nipponbare reference genome using next generation sequence and optical map data.</title>
        <authorList>
            <person name="Kawahara Y."/>
            <person name="de la Bastide M."/>
            <person name="Hamilton J.P."/>
            <person name="Kanamori H."/>
            <person name="McCombie W.R."/>
            <person name="Ouyang S."/>
            <person name="Schwartz D.C."/>
            <person name="Tanaka T."/>
            <person name="Wu J."/>
            <person name="Zhou S."/>
            <person name="Childs K.L."/>
            <person name="Davidson R.M."/>
            <person name="Lin H."/>
            <person name="Quesada-Ocampo L."/>
            <person name="Vaillancourt B."/>
            <person name="Sakai H."/>
            <person name="Lee S.S."/>
            <person name="Kim J."/>
            <person name="Numa H."/>
            <person name="Itoh T."/>
            <person name="Buell C.R."/>
            <person name="Matsumoto T."/>
        </authorList>
    </citation>
    <scope>NUCLEOTIDE SEQUENCE [LARGE SCALE GENOMIC DNA]</scope>
    <source>
        <strain evidence="3">cv. Nipponbare</strain>
    </source>
</reference>
<dbReference type="PaxDb" id="39947-A0A0P0Y798"/>
<accession>A0A0P0Y798</accession>
<dbReference type="AlphaFoldDB" id="A0A0P0Y798"/>
<protein>
    <submittedName>
        <fullName evidence="2">Os12g0141550 protein</fullName>
    </submittedName>
</protein>
<proteinExistence type="predicted"/>
<reference evidence="2 3" key="2">
    <citation type="journal article" date="2013" name="Plant Cell Physiol.">
        <title>Rice Annotation Project Database (RAP-DB): an integrative and interactive database for rice genomics.</title>
        <authorList>
            <person name="Sakai H."/>
            <person name="Lee S.S."/>
            <person name="Tanaka T."/>
            <person name="Numa H."/>
            <person name="Kim J."/>
            <person name="Kawahara Y."/>
            <person name="Wakimoto H."/>
            <person name="Yang C.C."/>
            <person name="Iwamoto M."/>
            <person name="Abe T."/>
            <person name="Yamada Y."/>
            <person name="Muto A."/>
            <person name="Inokuchi H."/>
            <person name="Ikemura T."/>
            <person name="Matsumoto T."/>
            <person name="Sasaki T."/>
            <person name="Itoh T."/>
        </authorList>
    </citation>
    <scope>NUCLEOTIDE SEQUENCE [LARGE SCALE GENOMIC DNA]</scope>
    <source>
        <strain evidence="3">cv. Nipponbare</strain>
    </source>
</reference>
<evidence type="ECO:0000313" key="2">
    <source>
        <dbReference type="EMBL" id="BAT15851.1"/>
    </source>
</evidence>
<sequence>MAGYSRATQIEDPATQMSPPPLERAPPSKTTCGLLLRVLTSGSVGAVLNFCKCALNKVCAPFDPEEEKKNEKGSRASKARI</sequence>
<reference evidence="3" key="1">
    <citation type="journal article" date="2005" name="Nature">
        <title>The map-based sequence of the rice genome.</title>
        <authorList>
            <consortium name="International rice genome sequencing project (IRGSP)"/>
            <person name="Matsumoto T."/>
            <person name="Wu J."/>
            <person name="Kanamori H."/>
            <person name="Katayose Y."/>
            <person name="Fujisawa M."/>
            <person name="Namiki N."/>
            <person name="Mizuno H."/>
            <person name="Yamamoto K."/>
            <person name="Antonio B.A."/>
            <person name="Baba T."/>
            <person name="Sakata K."/>
            <person name="Nagamura Y."/>
            <person name="Aoki H."/>
            <person name="Arikawa K."/>
            <person name="Arita K."/>
            <person name="Bito T."/>
            <person name="Chiden Y."/>
            <person name="Fujitsuka N."/>
            <person name="Fukunaka R."/>
            <person name="Hamada M."/>
            <person name="Harada C."/>
            <person name="Hayashi A."/>
            <person name="Hijishita S."/>
            <person name="Honda M."/>
            <person name="Hosokawa S."/>
            <person name="Ichikawa Y."/>
            <person name="Idonuma A."/>
            <person name="Iijima M."/>
            <person name="Ikeda M."/>
            <person name="Ikeno M."/>
            <person name="Ito K."/>
            <person name="Ito S."/>
            <person name="Ito T."/>
            <person name="Ito Y."/>
            <person name="Ito Y."/>
            <person name="Iwabuchi A."/>
            <person name="Kamiya K."/>
            <person name="Karasawa W."/>
            <person name="Kurita K."/>
            <person name="Katagiri S."/>
            <person name="Kikuta A."/>
            <person name="Kobayashi H."/>
            <person name="Kobayashi N."/>
            <person name="Machita K."/>
            <person name="Maehara T."/>
            <person name="Masukawa M."/>
            <person name="Mizubayashi T."/>
            <person name="Mukai Y."/>
            <person name="Nagasaki H."/>
            <person name="Nagata Y."/>
            <person name="Naito S."/>
            <person name="Nakashima M."/>
            <person name="Nakama Y."/>
            <person name="Nakamichi Y."/>
            <person name="Nakamura M."/>
            <person name="Meguro A."/>
            <person name="Negishi M."/>
            <person name="Ohta I."/>
            <person name="Ohta T."/>
            <person name="Okamoto M."/>
            <person name="Ono N."/>
            <person name="Saji S."/>
            <person name="Sakaguchi M."/>
            <person name="Sakai K."/>
            <person name="Shibata M."/>
            <person name="Shimokawa T."/>
            <person name="Song J."/>
            <person name="Takazaki Y."/>
            <person name="Terasawa K."/>
            <person name="Tsugane M."/>
            <person name="Tsuji K."/>
            <person name="Ueda S."/>
            <person name="Waki K."/>
            <person name="Yamagata H."/>
            <person name="Yamamoto M."/>
            <person name="Yamamoto S."/>
            <person name="Yamane H."/>
            <person name="Yoshiki S."/>
            <person name="Yoshihara R."/>
            <person name="Yukawa K."/>
            <person name="Zhong H."/>
            <person name="Yano M."/>
            <person name="Yuan Q."/>
            <person name="Ouyang S."/>
            <person name="Liu J."/>
            <person name="Jones K.M."/>
            <person name="Gansberger K."/>
            <person name="Moffat K."/>
            <person name="Hill J."/>
            <person name="Bera J."/>
            <person name="Fadrosh D."/>
            <person name="Jin S."/>
            <person name="Johri S."/>
            <person name="Kim M."/>
            <person name="Overton L."/>
            <person name="Reardon M."/>
            <person name="Tsitrin T."/>
            <person name="Vuong H."/>
            <person name="Weaver B."/>
            <person name="Ciecko A."/>
            <person name="Tallon L."/>
            <person name="Jackson J."/>
            <person name="Pai G."/>
            <person name="Aken S.V."/>
            <person name="Utterback T."/>
            <person name="Reidmuller S."/>
            <person name="Feldblyum T."/>
            <person name="Hsiao J."/>
            <person name="Zismann V."/>
            <person name="Iobst S."/>
            <person name="de Vazeille A.R."/>
            <person name="Buell C.R."/>
            <person name="Ying K."/>
            <person name="Li Y."/>
            <person name="Lu T."/>
            <person name="Huang Y."/>
            <person name="Zhao Q."/>
            <person name="Feng Q."/>
            <person name="Zhang L."/>
            <person name="Zhu J."/>
            <person name="Weng Q."/>
            <person name="Mu J."/>
            <person name="Lu Y."/>
            <person name="Fan D."/>
            <person name="Liu Y."/>
            <person name="Guan J."/>
            <person name="Zhang Y."/>
            <person name="Yu S."/>
            <person name="Liu X."/>
            <person name="Zhang Y."/>
            <person name="Hong G."/>
            <person name="Han B."/>
            <person name="Choisne N."/>
            <person name="Demange N."/>
            <person name="Orjeda G."/>
            <person name="Samain S."/>
            <person name="Cattolico L."/>
            <person name="Pelletier E."/>
            <person name="Couloux A."/>
            <person name="Segurens B."/>
            <person name="Wincker P."/>
            <person name="D'Hont A."/>
            <person name="Scarpelli C."/>
            <person name="Weissenbach J."/>
            <person name="Salanoubat M."/>
            <person name="Quetier F."/>
            <person name="Yu Y."/>
            <person name="Kim H.R."/>
            <person name="Rambo T."/>
            <person name="Currie J."/>
            <person name="Collura K."/>
            <person name="Luo M."/>
            <person name="Yang T."/>
            <person name="Ammiraju J.S.S."/>
            <person name="Engler F."/>
            <person name="Soderlund C."/>
            <person name="Wing R.A."/>
            <person name="Palmer L.E."/>
            <person name="de la Bastide M."/>
            <person name="Spiegel L."/>
            <person name="Nascimento L."/>
            <person name="Zutavern T."/>
            <person name="O'Shaughnessy A."/>
            <person name="Dike S."/>
            <person name="Dedhia N."/>
            <person name="Preston R."/>
            <person name="Balija V."/>
            <person name="McCombie W.R."/>
            <person name="Chow T."/>
            <person name="Chen H."/>
            <person name="Chung M."/>
            <person name="Chen C."/>
            <person name="Shaw J."/>
            <person name="Wu H."/>
            <person name="Hsiao K."/>
            <person name="Chao Y."/>
            <person name="Chu M."/>
            <person name="Cheng C."/>
            <person name="Hour A."/>
            <person name="Lee P."/>
            <person name="Lin S."/>
            <person name="Lin Y."/>
            <person name="Liou J."/>
            <person name="Liu S."/>
            <person name="Hsing Y."/>
            <person name="Raghuvanshi S."/>
            <person name="Mohanty A."/>
            <person name="Bharti A.K."/>
            <person name="Gaur A."/>
            <person name="Gupta V."/>
            <person name="Kumar D."/>
            <person name="Ravi V."/>
            <person name="Vij S."/>
            <person name="Kapur A."/>
            <person name="Khurana P."/>
            <person name="Khurana P."/>
            <person name="Khurana J.P."/>
            <person name="Tyagi A.K."/>
            <person name="Gaikwad K."/>
            <person name="Singh A."/>
            <person name="Dalal V."/>
            <person name="Srivastava S."/>
            <person name="Dixit A."/>
            <person name="Pal A.K."/>
            <person name="Ghazi I.A."/>
            <person name="Yadav M."/>
            <person name="Pandit A."/>
            <person name="Bhargava A."/>
            <person name="Sureshbabu K."/>
            <person name="Batra K."/>
            <person name="Sharma T.R."/>
            <person name="Mohapatra T."/>
            <person name="Singh N.K."/>
            <person name="Messing J."/>
            <person name="Nelson A.B."/>
            <person name="Fuks G."/>
            <person name="Kavchok S."/>
            <person name="Keizer G."/>
            <person name="Linton E."/>
            <person name="Llaca V."/>
            <person name="Song R."/>
            <person name="Tanyolac B."/>
            <person name="Young S."/>
            <person name="Ho-Il K."/>
            <person name="Hahn J.H."/>
            <person name="Sangsakoo G."/>
            <person name="Vanavichit A."/>
            <person name="de Mattos Luiz.A.T."/>
            <person name="Zimmer P.D."/>
            <person name="Malone G."/>
            <person name="Dellagostin O."/>
            <person name="de Oliveira A.C."/>
            <person name="Bevan M."/>
            <person name="Bancroft I."/>
            <person name="Minx P."/>
            <person name="Cordum H."/>
            <person name="Wilson R."/>
            <person name="Cheng Z."/>
            <person name="Jin W."/>
            <person name="Jiang J."/>
            <person name="Leong S.A."/>
            <person name="Iwama H."/>
            <person name="Gojobori T."/>
            <person name="Itoh T."/>
            <person name="Niimura Y."/>
            <person name="Fujii Y."/>
            <person name="Habara T."/>
            <person name="Sakai H."/>
            <person name="Sato Y."/>
            <person name="Wilson G."/>
            <person name="Kumar K."/>
            <person name="McCouch S."/>
            <person name="Juretic N."/>
            <person name="Hoen D."/>
            <person name="Wright S."/>
            <person name="Bruskiewich R."/>
            <person name="Bureau T."/>
            <person name="Miyao A."/>
            <person name="Hirochika H."/>
            <person name="Nishikawa T."/>
            <person name="Kadowaki K."/>
            <person name="Sugiura M."/>
            <person name="Burr B."/>
            <person name="Sasaki T."/>
        </authorList>
    </citation>
    <scope>NUCLEOTIDE SEQUENCE [LARGE SCALE GENOMIC DNA]</scope>
    <source>
        <strain evidence="3">cv. Nipponbare</strain>
    </source>
</reference>
<gene>
    <name evidence="2" type="ordered locus">Os12g0141550</name>
    <name evidence="2" type="ORF">OSNPB_120141550</name>
</gene>
<dbReference type="InParanoid" id="A0A0P0Y798"/>
<feature type="region of interest" description="Disordered" evidence="1">
    <location>
        <begin position="1"/>
        <end position="28"/>
    </location>
</feature>
<keyword evidence="3" id="KW-1185">Reference proteome</keyword>
<organism evidence="2 3">
    <name type="scientific">Oryza sativa subsp. japonica</name>
    <name type="common">Rice</name>
    <dbReference type="NCBI Taxonomy" id="39947"/>
    <lineage>
        <taxon>Eukaryota</taxon>
        <taxon>Viridiplantae</taxon>
        <taxon>Streptophyta</taxon>
        <taxon>Embryophyta</taxon>
        <taxon>Tracheophyta</taxon>
        <taxon>Spermatophyta</taxon>
        <taxon>Magnoliopsida</taxon>
        <taxon>Liliopsida</taxon>
        <taxon>Poales</taxon>
        <taxon>Poaceae</taxon>
        <taxon>BOP clade</taxon>
        <taxon>Oryzoideae</taxon>
        <taxon>Oryzeae</taxon>
        <taxon>Oryzinae</taxon>
        <taxon>Oryza</taxon>
        <taxon>Oryza sativa</taxon>
    </lineage>
</organism>
<dbReference type="Proteomes" id="UP000059680">
    <property type="component" value="Chromosome 12"/>
</dbReference>
<evidence type="ECO:0000313" key="3">
    <source>
        <dbReference type="Proteomes" id="UP000059680"/>
    </source>
</evidence>
<dbReference type="EMBL" id="AP014968">
    <property type="protein sequence ID" value="BAT15851.1"/>
    <property type="molecule type" value="Genomic_DNA"/>
</dbReference>
<name>A0A0P0Y798_ORYSJ</name>